<evidence type="ECO:0000256" key="11">
    <source>
        <dbReference type="ARBA" id="ARBA00035585"/>
    </source>
</evidence>
<evidence type="ECO:0000256" key="6">
    <source>
        <dbReference type="ARBA" id="ARBA00023053"/>
    </source>
</evidence>
<evidence type="ECO:0000256" key="8">
    <source>
        <dbReference type="ARBA" id="ARBA00023136"/>
    </source>
</evidence>
<proteinExistence type="inferred from homology"/>
<keyword evidence="12" id="KW-0813">Transport</keyword>
<dbReference type="PANTHER" id="PTHR28259">
    <property type="entry name" value="FLUORIDE EXPORT PROTEIN 1-RELATED"/>
    <property type="match status" value="1"/>
</dbReference>
<reference evidence="13 14" key="1">
    <citation type="submission" date="2020-09" db="EMBL/GenBank/DDBJ databases">
        <title>Roseomonas.</title>
        <authorList>
            <person name="Zhu W."/>
        </authorList>
    </citation>
    <scope>NUCLEOTIDE SEQUENCE [LARGE SCALE GENOMIC DNA]</scope>
    <source>
        <strain evidence="13 14">573</strain>
    </source>
</reference>
<organism evidence="13 14">
    <name type="scientific">Roseomonas haemaphysalidis</name>
    <dbReference type="NCBI Taxonomy" id="2768162"/>
    <lineage>
        <taxon>Bacteria</taxon>
        <taxon>Pseudomonadati</taxon>
        <taxon>Pseudomonadota</taxon>
        <taxon>Alphaproteobacteria</taxon>
        <taxon>Acetobacterales</taxon>
        <taxon>Roseomonadaceae</taxon>
        <taxon>Roseomonas</taxon>
    </lineage>
</organism>
<feature type="binding site" evidence="12">
    <location>
        <position position="80"/>
    </location>
    <ligand>
        <name>Na(+)</name>
        <dbReference type="ChEBI" id="CHEBI:29101"/>
        <note>structural</note>
    </ligand>
</feature>
<dbReference type="EMBL" id="JACTNG010000002">
    <property type="protein sequence ID" value="MBO1078184.1"/>
    <property type="molecule type" value="Genomic_DNA"/>
</dbReference>
<sequence length="129" mass="12880">MNPFSPHLLALVAIGGAGGSLLRYATGIWCAGWFGTALPWGTLAVNVAGSAVIGLLGGLMLGGLAVSQEARVLLITGILGGFTTFSAFSLDIGTLALRSPALALGYLALTLLGGLGAFALCFAFGRVLA</sequence>
<evidence type="ECO:0000256" key="12">
    <source>
        <dbReference type="HAMAP-Rule" id="MF_00454"/>
    </source>
</evidence>
<evidence type="ECO:0000256" key="5">
    <source>
        <dbReference type="ARBA" id="ARBA00022989"/>
    </source>
</evidence>
<keyword evidence="5 12" id="KW-1133">Transmembrane helix</keyword>
<dbReference type="Proteomes" id="UP001518989">
    <property type="component" value="Unassembled WGS sequence"/>
</dbReference>
<feature type="transmembrane region" description="Helical" evidence="12">
    <location>
        <begin position="43"/>
        <end position="66"/>
    </location>
</feature>
<evidence type="ECO:0000313" key="13">
    <source>
        <dbReference type="EMBL" id="MBO1078184.1"/>
    </source>
</evidence>
<comment type="catalytic activity">
    <reaction evidence="11">
        <text>fluoride(in) = fluoride(out)</text>
        <dbReference type="Rhea" id="RHEA:76159"/>
        <dbReference type="ChEBI" id="CHEBI:17051"/>
    </reaction>
    <physiologicalReaction direction="left-to-right" evidence="11">
        <dbReference type="Rhea" id="RHEA:76160"/>
    </physiologicalReaction>
</comment>
<keyword evidence="4 12" id="KW-0812">Transmembrane</keyword>
<evidence type="ECO:0000256" key="3">
    <source>
        <dbReference type="ARBA" id="ARBA00022519"/>
    </source>
</evidence>
<evidence type="ECO:0000313" key="14">
    <source>
        <dbReference type="Proteomes" id="UP001518989"/>
    </source>
</evidence>
<keyword evidence="9 12" id="KW-0407">Ion channel</keyword>
<keyword evidence="7 12" id="KW-0406">Ion transport</keyword>
<comment type="function">
    <text evidence="12">Fluoride-specific ion channel. Important for reducing fluoride concentration in the cell, thus reducing its toxicity.</text>
</comment>
<comment type="caution">
    <text evidence="13">The sequence shown here is derived from an EMBL/GenBank/DDBJ whole genome shotgun (WGS) entry which is preliminary data.</text>
</comment>
<evidence type="ECO:0000256" key="1">
    <source>
        <dbReference type="ARBA" id="ARBA00004651"/>
    </source>
</evidence>
<keyword evidence="14" id="KW-1185">Reference proteome</keyword>
<protein>
    <recommendedName>
        <fullName evidence="12">Fluoride-specific ion channel FluC</fullName>
    </recommendedName>
</protein>
<feature type="binding site" evidence="12">
    <location>
        <position position="83"/>
    </location>
    <ligand>
        <name>Na(+)</name>
        <dbReference type="ChEBI" id="CHEBI:29101"/>
        <note>structural</note>
    </ligand>
</feature>
<comment type="activity regulation">
    <text evidence="12">Na(+) is not transported, but it plays an essential structural role and its presence is essential for fluoride channel function.</text>
</comment>
<evidence type="ECO:0000256" key="7">
    <source>
        <dbReference type="ARBA" id="ARBA00023065"/>
    </source>
</evidence>
<dbReference type="RefSeq" id="WP_207415624.1">
    <property type="nucleotide sequence ID" value="NZ_CP061177.1"/>
</dbReference>
<evidence type="ECO:0000256" key="2">
    <source>
        <dbReference type="ARBA" id="ARBA00022475"/>
    </source>
</evidence>
<comment type="subcellular location">
    <subcellularLocation>
        <location evidence="1 12">Cell membrane</location>
        <topology evidence="1 12">Multi-pass membrane protein</topology>
    </subcellularLocation>
</comment>
<dbReference type="Pfam" id="PF02537">
    <property type="entry name" value="CRCB"/>
    <property type="match status" value="1"/>
</dbReference>
<keyword evidence="3" id="KW-0997">Cell inner membrane</keyword>
<keyword evidence="6 12" id="KW-0915">Sodium</keyword>
<evidence type="ECO:0000256" key="4">
    <source>
        <dbReference type="ARBA" id="ARBA00022692"/>
    </source>
</evidence>
<accession>A0ABS3KL49</accession>
<feature type="transmembrane region" description="Helical" evidence="12">
    <location>
        <begin position="103"/>
        <end position="125"/>
    </location>
</feature>
<keyword evidence="2 12" id="KW-1003">Cell membrane</keyword>
<evidence type="ECO:0000256" key="9">
    <source>
        <dbReference type="ARBA" id="ARBA00023303"/>
    </source>
</evidence>
<dbReference type="PANTHER" id="PTHR28259:SF1">
    <property type="entry name" value="FLUORIDE EXPORT PROTEIN 1-RELATED"/>
    <property type="match status" value="1"/>
</dbReference>
<feature type="transmembrane region" description="Helical" evidence="12">
    <location>
        <begin position="73"/>
        <end position="97"/>
    </location>
</feature>
<dbReference type="HAMAP" id="MF_00454">
    <property type="entry name" value="FluC"/>
    <property type="match status" value="1"/>
</dbReference>
<evidence type="ECO:0000256" key="10">
    <source>
        <dbReference type="ARBA" id="ARBA00035120"/>
    </source>
</evidence>
<comment type="similarity">
    <text evidence="10 12">Belongs to the fluoride channel Fluc/FEX (TC 1.A.43) family.</text>
</comment>
<name>A0ABS3KL49_9PROT</name>
<dbReference type="InterPro" id="IPR003691">
    <property type="entry name" value="FluC"/>
</dbReference>
<keyword evidence="12" id="KW-0479">Metal-binding</keyword>
<keyword evidence="8 12" id="KW-0472">Membrane</keyword>
<gene>
    <name evidence="12" type="primary">fluC</name>
    <name evidence="12" type="synonym">crcB</name>
    <name evidence="13" type="ORF">IAI61_04015</name>
</gene>